<feature type="transmembrane region" description="Helical" evidence="1">
    <location>
        <begin position="140"/>
        <end position="166"/>
    </location>
</feature>
<sequence length="409" mass="46388">MALKSWLKFSTIWFLAGIVIIIAGAVVPTLNQQVTALKQEIINSLSVKGLNPNPLETLQGDSAYNILNFLLSYGSFQAVFSLNGFALFKFWVIDLYIFVPIFTLIAVGTAIFVIVLLTNITATHWKWNVRLLVGKWITRIGGFTLYLSLFLGLFFIAIADGFSFVLREKIYWYNLTNGQGLATWINNVQYQPNVFSILGLIINQYGLGTLFAQAPTIMQAGAVLIIFVMPLAVANVVIGLSIRIAIELLLPSSAGHRGGFVTHFMQWLGYINISSRRELRQRLGSNIGMILLMIGFIVIMIFPSFTSTTGYVRANWILLVVAIGLMIISFIPLYFMLFCLARLQEFSYNLLMFVQMLTWLVIGLLWQTLMWTIFRQYFQYPAVVIVITTFFFVNILLVSFYLLVRGYRK</sequence>
<keyword evidence="3" id="KW-1185">Reference proteome</keyword>
<feature type="transmembrane region" description="Helical" evidence="1">
    <location>
        <begin position="66"/>
        <end position="88"/>
    </location>
</feature>
<accession>A0A345DQI7</accession>
<organism evidence="2 3">
    <name type="scientific">Spiroplasma phoeniceum P40</name>
    <dbReference type="NCBI Taxonomy" id="1276259"/>
    <lineage>
        <taxon>Bacteria</taxon>
        <taxon>Bacillati</taxon>
        <taxon>Mycoplasmatota</taxon>
        <taxon>Mollicutes</taxon>
        <taxon>Entomoplasmatales</taxon>
        <taxon>Spiroplasmataceae</taxon>
        <taxon>Spiroplasma</taxon>
    </lineage>
</organism>
<dbReference type="EMBL" id="CP031088">
    <property type="protein sequence ID" value="AXF96478.1"/>
    <property type="molecule type" value="Genomic_DNA"/>
</dbReference>
<keyword evidence="1" id="KW-1133">Transmembrane helix</keyword>
<evidence type="ECO:0000256" key="1">
    <source>
        <dbReference type="SAM" id="Phobius"/>
    </source>
</evidence>
<evidence type="ECO:0008006" key="4">
    <source>
        <dbReference type="Google" id="ProtNLM"/>
    </source>
</evidence>
<feature type="transmembrane region" description="Helical" evidence="1">
    <location>
        <begin position="220"/>
        <end position="242"/>
    </location>
</feature>
<feature type="transmembrane region" description="Helical" evidence="1">
    <location>
        <begin position="380"/>
        <end position="404"/>
    </location>
</feature>
<feature type="transmembrane region" description="Helical" evidence="1">
    <location>
        <begin position="350"/>
        <end position="374"/>
    </location>
</feature>
<dbReference type="Proteomes" id="UP000253689">
    <property type="component" value="Chromosome"/>
</dbReference>
<feature type="transmembrane region" description="Helical" evidence="1">
    <location>
        <begin position="283"/>
        <end position="302"/>
    </location>
</feature>
<proteinExistence type="predicted"/>
<reference evidence="3" key="1">
    <citation type="submission" date="2018-07" db="EMBL/GenBank/DDBJ databases">
        <title>Complete Genome Sequence of Spiroplasma phoeniceum.</title>
        <authorList>
            <person name="Davis R.E."/>
            <person name="Shao J.Y."/>
            <person name="Zhao Y."/>
            <person name="Silver A."/>
            <person name="Stump z."/>
            <person name="Gasparich G."/>
        </authorList>
    </citation>
    <scope>NUCLEOTIDE SEQUENCE [LARGE SCALE GENOMIC DNA]</scope>
    <source>
        <strain evidence="3">P40</strain>
    </source>
</reference>
<evidence type="ECO:0000313" key="2">
    <source>
        <dbReference type="EMBL" id="AXF96478.1"/>
    </source>
</evidence>
<evidence type="ECO:0000313" key="3">
    <source>
        <dbReference type="Proteomes" id="UP000253689"/>
    </source>
</evidence>
<feature type="transmembrane region" description="Helical" evidence="1">
    <location>
        <begin position="95"/>
        <end position="120"/>
    </location>
</feature>
<keyword evidence="1" id="KW-0472">Membrane</keyword>
<feature type="transmembrane region" description="Helical" evidence="1">
    <location>
        <begin position="12"/>
        <end position="30"/>
    </location>
</feature>
<name>A0A345DQI7_9MOLU</name>
<dbReference type="AlphaFoldDB" id="A0A345DQI7"/>
<dbReference type="RefSeq" id="WP_114565085.1">
    <property type="nucleotide sequence ID" value="NZ_CP031088.1"/>
</dbReference>
<protein>
    <recommendedName>
        <fullName evidence="4">Motility transmembrane protein</fullName>
    </recommendedName>
</protein>
<dbReference type="NCBIfam" id="NF033571">
    <property type="entry name" value="motil_scm1_spiro"/>
    <property type="match status" value="1"/>
</dbReference>
<dbReference type="KEGG" id="sphh:SDAV_001511"/>
<gene>
    <name evidence="2" type="ORF">SDAV_001511</name>
</gene>
<keyword evidence="1" id="KW-0812">Transmembrane</keyword>
<feature type="transmembrane region" description="Helical" evidence="1">
    <location>
        <begin position="314"/>
        <end position="338"/>
    </location>
</feature>